<comment type="subcellular location">
    <subcellularLocation>
        <location evidence="1">Cytoplasm</location>
    </subcellularLocation>
</comment>
<dbReference type="RefSeq" id="WP_259096755.1">
    <property type="nucleotide sequence ID" value="NZ_CP130454.1"/>
</dbReference>
<reference evidence="3 4" key="1">
    <citation type="submission" date="2022-08" db="EMBL/GenBank/DDBJ databases">
        <title>Bacterial and archaeal communities from various locations to study Microbial Dark Matter (Phase II).</title>
        <authorList>
            <person name="Stepanauskas R."/>
        </authorList>
    </citation>
    <scope>NUCLEOTIDE SEQUENCE [LARGE SCALE GENOMIC DNA]</scope>
    <source>
        <strain evidence="3 4">PD1</strain>
    </source>
</reference>
<keyword evidence="4" id="KW-1185">Reference proteome</keyword>
<sequence>MATVVRKSFEEQLQELQDDLLRMGRFVEGAVAKAMRALINQDVNLANEVIQEDDIADDLDVEIFTKAMKLLALQQPMARDLRIIGTALKIVTDLERIGDHAVDIAKLARILSKHKFFKPLVDIPKLADLALGMVHNSLQAYINRDIELAIQVCRDDDKVDELYESLFAELVDYMERDPSLVEQATYLLFVAYFLERVADHATNMAEFVFFAETGRLEQLARSHRSRPEPTP</sequence>
<dbReference type="PANTHER" id="PTHR42930:SF3">
    <property type="entry name" value="PHOSPHATE-SPECIFIC TRANSPORT SYSTEM ACCESSORY PROTEIN PHOU"/>
    <property type="match status" value="1"/>
</dbReference>
<evidence type="ECO:0000259" key="2">
    <source>
        <dbReference type="Pfam" id="PF01895"/>
    </source>
</evidence>
<comment type="caution">
    <text evidence="3">The sequence shown here is derived from an EMBL/GenBank/DDBJ whole genome shotgun (WGS) entry which is preliminary data.</text>
</comment>
<keyword evidence="1" id="KW-0963">Cytoplasm</keyword>
<protein>
    <recommendedName>
        <fullName evidence="1">Phosphate-specific transport system accessory protein PhoU</fullName>
    </recommendedName>
</protein>
<dbReference type="PANTHER" id="PTHR42930">
    <property type="entry name" value="PHOSPHATE-SPECIFIC TRANSPORT SYSTEM ACCESSORY PROTEIN PHOU"/>
    <property type="match status" value="1"/>
</dbReference>
<dbReference type="InterPro" id="IPR028366">
    <property type="entry name" value="PhoU"/>
</dbReference>
<name>A0ABT2ESH5_9BACT</name>
<dbReference type="Pfam" id="PF01895">
    <property type="entry name" value="PhoU"/>
    <property type="match status" value="2"/>
</dbReference>
<dbReference type="SUPFAM" id="SSF109755">
    <property type="entry name" value="PhoU-like"/>
    <property type="match status" value="1"/>
</dbReference>
<gene>
    <name evidence="3" type="ORF">M2350_002275</name>
</gene>
<comment type="similarity">
    <text evidence="1">Belongs to the PhoU family.</text>
</comment>
<keyword evidence="1" id="KW-0813">Transport</keyword>
<keyword evidence="1" id="KW-0592">Phosphate transport</keyword>
<dbReference type="InterPro" id="IPR038078">
    <property type="entry name" value="PhoU-like_sf"/>
</dbReference>
<dbReference type="InterPro" id="IPR026022">
    <property type="entry name" value="PhoU_dom"/>
</dbReference>
<organism evidence="3 4">
    <name type="scientific">Candidatus Fervidibacter sacchari</name>
    <dbReference type="NCBI Taxonomy" id="1448929"/>
    <lineage>
        <taxon>Bacteria</taxon>
        <taxon>Candidatus Fervidibacterota</taxon>
        <taxon>Candidatus Fervidibacter</taxon>
    </lineage>
</organism>
<dbReference type="Proteomes" id="UP001204798">
    <property type="component" value="Unassembled WGS sequence"/>
</dbReference>
<evidence type="ECO:0000313" key="4">
    <source>
        <dbReference type="Proteomes" id="UP001204798"/>
    </source>
</evidence>
<feature type="domain" description="PhoU" evidence="2">
    <location>
        <begin position="20"/>
        <end position="107"/>
    </location>
</feature>
<comment type="function">
    <text evidence="1">Plays a role in the regulation of phosphate uptake.</text>
</comment>
<comment type="subunit">
    <text evidence="1">Homodimer.</text>
</comment>
<dbReference type="NCBIfam" id="TIGR02135">
    <property type="entry name" value="phoU_full"/>
    <property type="match status" value="1"/>
</dbReference>
<evidence type="ECO:0000256" key="1">
    <source>
        <dbReference type="PIRNR" id="PIRNR003107"/>
    </source>
</evidence>
<accession>A0ABT2ESH5</accession>
<dbReference type="EMBL" id="JANUCP010000004">
    <property type="protein sequence ID" value="MCS3919858.1"/>
    <property type="molecule type" value="Genomic_DNA"/>
</dbReference>
<proteinExistence type="inferred from homology"/>
<feature type="domain" description="PhoU" evidence="2">
    <location>
        <begin position="123"/>
        <end position="208"/>
    </location>
</feature>
<dbReference type="Gene3D" id="1.20.58.220">
    <property type="entry name" value="Phosphate transport system protein phou homolog 2, domain 2"/>
    <property type="match status" value="1"/>
</dbReference>
<evidence type="ECO:0000313" key="3">
    <source>
        <dbReference type="EMBL" id="MCS3919858.1"/>
    </source>
</evidence>
<dbReference type="PIRSF" id="PIRSF003107">
    <property type="entry name" value="PhoU"/>
    <property type="match status" value="1"/>
</dbReference>